<dbReference type="EC" id="3.2.2.-" evidence="6"/>
<dbReference type="NCBIfam" id="NF009785">
    <property type="entry name" value="PRK13280.1-2"/>
    <property type="match status" value="1"/>
</dbReference>
<feature type="binding site" evidence="6">
    <location>
        <position position="51"/>
    </location>
    <ligand>
        <name>8-oxoguanine</name>
        <dbReference type="ChEBI" id="CHEBI:52617"/>
    </ligand>
</feature>
<dbReference type="HAMAP" id="MF_01168">
    <property type="entry name" value="AGOG"/>
    <property type="match status" value="1"/>
</dbReference>
<dbReference type="RefSeq" id="WP_010885316.1">
    <property type="nucleotide sequence ID" value="NZ_DUJN01000002.1"/>
</dbReference>
<dbReference type="AlphaFoldDB" id="A0A832SX14"/>
<evidence type="ECO:0000256" key="2">
    <source>
        <dbReference type="ARBA" id="ARBA00022769"/>
    </source>
</evidence>
<proteinExistence type="inferred from homology"/>
<dbReference type="InterPro" id="IPR011257">
    <property type="entry name" value="DNA_glycosylase"/>
</dbReference>
<organism evidence="7 8">
    <name type="scientific">Pyrococcus horikoshii</name>
    <dbReference type="NCBI Taxonomy" id="53953"/>
    <lineage>
        <taxon>Archaea</taxon>
        <taxon>Methanobacteriati</taxon>
        <taxon>Methanobacteriota</taxon>
        <taxon>Thermococci</taxon>
        <taxon>Thermococcales</taxon>
        <taxon>Thermococcaceae</taxon>
        <taxon>Pyrococcus</taxon>
    </lineage>
</organism>
<evidence type="ECO:0000256" key="5">
    <source>
        <dbReference type="ARBA" id="ARBA00023239"/>
    </source>
</evidence>
<keyword evidence="4 6" id="KW-0234">DNA repair</keyword>
<keyword evidence="3 6" id="KW-0378">Hydrolase</keyword>
<dbReference type="EMBL" id="DUJN01000002">
    <property type="protein sequence ID" value="HII60242.1"/>
    <property type="molecule type" value="Genomic_DNA"/>
</dbReference>
<feature type="active site" evidence="6">
    <location>
        <position position="174"/>
    </location>
</feature>
<comment type="function">
    <text evidence="6">DNA repair enzyme that is part of the base excision repair (BER) pathway; protects from oxidative damage by removing the major product of DNA oxidation, 8-oxoguanine (GO), from single- and double-stranded DNA substrates.</text>
</comment>
<sequence length="239" mass="28191">MIAELIREIGIEGARFIEENIDEQFKALSYLSEGMDRVNFVRLVIANALVSYQLTGKGEMWWWEFAKYFKGKEVKTIYSAYKEFLPNSKFNRRLIQQKLLRIKKIEPFLSTLTEESIERYYEDMTLLWKAIAKVLKVDRESKTVVFSVKMFGYAARIVLSKFNPYPMEIPIPEDVRIIKLTRKLTNERPRDFWMKIAKESNVPPLHIDSILWPLLGGARVEEAPPELKEKLEKLIRVIR</sequence>
<accession>A0A832SX14</accession>
<dbReference type="SUPFAM" id="SSF48150">
    <property type="entry name" value="DNA-glycosylase"/>
    <property type="match status" value="1"/>
</dbReference>
<comment type="caution">
    <text evidence="7">The sequence shown here is derived from an EMBL/GenBank/DDBJ whole genome shotgun (WGS) entry which is preliminary data.</text>
</comment>
<dbReference type="GO" id="GO:0000702">
    <property type="term" value="F:oxidized base lesion DNA N-glycosylase activity"/>
    <property type="evidence" value="ECO:0007669"/>
    <property type="project" value="UniProtKB-UniRule"/>
</dbReference>
<protein>
    <recommendedName>
        <fullName evidence="6">N-glycosylase/DNA lyase</fullName>
    </recommendedName>
    <alternativeName>
        <fullName evidence="6">8-oxoguanine DNA glycosylase</fullName>
        <ecNumber evidence="6">3.2.2.-</ecNumber>
    </alternativeName>
    <alternativeName>
        <fullName evidence="6">AGOG</fullName>
    </alternativeName>
    <alternativeName>
        <fullName evidence="6">DNA-(apurinic or apyrimidinic site) lyase</fullName>
        <shortName evidence="6">AP lyase</shortName>
        <ecNumber evidence="6">4.2.99.18</ecNumber>
    </alternativeName>
</protein>
<gene>
    <name evidence="7" type="ORF">HA331_00435</name>
</gene>
<feature type="binding site" evidence="6">
    <location>
        <position position="146"/>
    </location>
    <ligand>
        <name>8-oxoguanine</name>
        <dbReference type="ChEBI" id="CHEBI:52617"/>
    </ligand>
</feature>
<evidence type="ECO:0000313" key="7">
    <source>
        <dbReference type="EMBL" id="HII60242.1"/>
    </source>
</evidence>
<keyword evidence="5 6" id="KW-0456">Lyase</keyword>
<dbReference type="GeneID" id="1443551"/>
<dbReference type="OMA" id="VKMFGYA"/>
<dbReference type="EC" id="4.2.99.18" evidence="6"/>
<dbReference type="GO" id="GO:0006284">
    <property type="term" value="P:base-excision repair"/>
    <property type="evidence" value="ECO:0007669"/>
    <property type="project" value="UniProtKB-UniRule"/>
</dbReference>
<feature type="binding site" evidence="6">
    <location>
        <position position="212"/>
    </location>
    <ligand>
        <name>8-oxoguanine</name>
        <dbReference type="ChEBI" id="CHEBI:52617"/>
    </ligand>
</feature>
<dbReference type="Gene3D" id="1.10.340.30">
    <property type="entry name" value="Hypothetical protein, domain 2"/>
    <property type="match status" value="1"/>
</dbReference>
<evidence type="ECO:0000256" key="1">
    <source>
        <dbReference type="ARBA" id="ARBA00022763"/>
    </source>
</evidence>
<dbReference type="InterPro" id="IPR015254">
    <property type="entry name" value="AGOG-like"/>
</dbReference>
<dbReference type="PIRSF" id="PIRSF008955">
    <property type="entry name" value="AGOG"/>
    <property type="match status" value="1"/>
</dbReference>
<dbReference type="SMR" id="A0A832SX14"/>
<dbReference type="Proteomes" id="UP000617544">
    <property type="component" value="Unassembled WGS sequence"/>
</dbReference>
<reference evidence="7" key="1">
    <citation type="journal article" date="2020" name="bioRxiv">
        <title>A rank-normalized archaeal taxonomy based on genome phylogeny resolves widespread incomplete and uneven classifications.</title>
        <authorList>
            <person name="Rinke C."/>
            <person name="Chuvochina M."/>
            <person name="Mussig A.J."/>
            <person name="Chaumeil P.-A."/>
            <person name="Waite D.W."/>
            <person name="Whitman W.B."/>
            <person name="Parks D.H."/>
            <person name="Hugenholtz P."/>
        </authorList>
    </citation>
    <scope>NUCLEOTIDE SEQUENCE</scope>
    <source>
        <strain evidence="7">UBA8834</strain>
    </source>
</reference>
<feature type="binding site" evidence="6">
    <location>
        <position position="62"/>
    </location>
    <ligand>
        <name>8-oxoguanine</name>
        <dbReference type="ChEBI" id="CHEBI:52617"/>
    </ligand>
</feature>
<feature type="active site" description="Schiff-base intermediate with DNA" evidence="6">
    <location>
        <position position="142"/>
    </location>
</feature>
<name>A0A832SX14_PYRHR</name>
<comment type="domain">
    <text evidence="6">Contains two alpha-helical subdomains, with the 8-oxoguanine binding site located in a cleft at their interface. Contains a helix-hairpin-helix (HhH) structural motif and a Gly/Pro-rich sequence followed by a conserved Asp (HhH-GPD motif).</text>
</comment>
<feature type="binding site" evidence="6">
    <location>
        <position position="24"/>
    </location>
    <ligand>
        <name>8-oxoguanine</name>
        <dbReference type="ChEBI" id="CHEBI:52617"/>
    </ligand>
</feature>
<keyword evidence="1 6" id="KW-0227">DNA damage</keyword>
<dbReference type="Pfam" id="PF09171">
    <property type="entry name" value="AGOG"/>
    <property type="match status" value="1"/>
</dbReference>
<comment type="catalytic activity">
    <reaction evidence="6">
        <text>2'-deoxyribonucleotide-(2'-deoxyribose 5'-phosphate)-2'-deoxyribonucleotide-DNA = a 3'-end 2'-deoxyribonucleotide-(2,3-dehydro-2,3-deoxyribose 5'-phosphate)-DNA + a 5'-end 5'-phospho-2'-deoxyribonucleoside-DNA + H(+)</text>
        <dbReference type="Rhea" id="RHEA:66592"/>
        <dbReference type="Rhea" id="RHEA-COMP:13180"/>
        <dbReference type="Rhea" id="RHEA-COMP:16897"/>
        <dbReference type="Rhea" id="RHEA-COMP:17067"/>
        <dbReference type="ChEBI" id="CHEBI:15378"/>
        <dbReference type="ChEBI" id="CHEBI:136412"/>
        <dbReference type="ChEBI" id="CHEBI:157695"/>
        <dbReference type="ChEBI" id="CHEBI:167181"/>
        <dbReference type="EC" id="4.2.99.18"/>
    </reaction>
</comment>
<comment type="similarity">
    <text evidence="6">Belongs to the archaeal N-glycosylase/DNA lyase (AGOG) family.</text>
</comment>
<dbReference type="GO" id="GO:0140078">
    <property type="term" value="F:class I DNA-(apurinic or apyrimidinic site) endonuclease activity"/>
    <property type="evidence" value="ECO:0007669"/>
    <property type="project" value="UniProtKB-EC"/>
</dbReference>
<dbReference type="InterPro" id="IPR016544">
    <property type="entry name" value="AGOG"/>
</dbReference>
<comment type="caution">
    <text evidence="6">Lacks conserved residue(s) required for the propagation of feature annotation.</text>
</comment>
<feature type="binding site" evidence="6">
    <location>
        <position position="208"/>
    </location>
    <ligand>
        <name>8-oxoguanine</name>
        <dbReference type="ChEBI" id="CHEBI:52617"/>
    </ligand>
</feature>
<evidence type="ECO:0000256" key="4">
    <source>
        <dbReference type="ARBA" id="ARBA00023204"/>
    </source>
</evidence>
<evidence type="ECO:0000313" key="8">
    <source>
        <dbReference type="Proteomes" id="UP000617544"/>
    </source>
</evidence>
<evidence type="ECO:0000256" key="3">
    <source>
        <dbReference type="ARBA" id="ARBA00022801"/>
    </source>
</evidence>
<evidence type="ECO:0000256" key="6">
    <source>
        <dbReference type="HAMAP-Rule" id="MF_01168"/>
    </source>
</evidence>
<feature type="binding site" evidence="6">
    <location>
        <position position="172"/>
    </location>
    <ligand>
        <name>8-oxoguanine</name>
        <dbReference type="ChEBI" id="CHEBI:52617"/>
    </ligand>
</feature>
<keyword evidence="2 6" id="KW-0228">DNA excision</keyword>